<reference evidence="2" key="1">
    <citation type="submission" date="2018-05" db="EMBL/GenBank/DDBJ databases">
        <title>Draft genome of Mucuna pruriens seed.</title>
        <authorList>
            <person name="Nnadi N.E."/>
            <person name="Vos R."/>
            <person name="Hasami M.H."/>
            <person name="Devisetty U.K."/>
            <person name="Aguiy J.C."/>
        </authorList>
    </citation>
    <scope>NUCLEOTIDE SEQUENCE [LARGE SCALE GENOMIC DNA]</scope>
    <source>
        <strain evidence="2">JCA_2017</strain>
    </source>
</reference>
<gene>
    <name evidence="2" type="ORF">CR513_17707</name>
</gene>
<evidence type="ECO:0000256" key="1">
    <source>
        <dbReference type="SAM" id="MobiDB-lite"/>
    </source>
</evidence>
<name>A0A371H8Y8_MUCPR</name>
<feature type="compositionally biased region" description="Basic and acidic residues" evidence="1">
    <location>
        <begin position="31"/>
        <end position="50"/>
    </location>
</feature>
<accession>A0A371H8Y8</accession>
<dbReference type="AlphaFoldDB" id="A0A371H8Y8"/>
<proteinExistence type="predicted"/>
<dbReference type="OrthoDB" id="1427999at2759"/>
<dbReference type="EMBL" id="QJKJ01003273">
    <property type="protein sequence ID" value="RDX99255.1"/>
    <property type="molecule type" value="Genomic_DNA"/>
</dbReference>
<protein>
    <submittedName>
        <fullName evidence="2">Uncharacterized protein</fullName>
    </submittedName>
</protein>
<comment type="caution">
    <text evidence="2">The sequence shown here is derived from an EMBL/GenBank/DDBJ whole genome shotgun (WGS) entry which is preliminary data.</text>
</comment>
<organism evidence="2 3">
    <name type="scientific">Mucuna pruriens</name>
    <name type="common">Velvet bean</name>
    <name type="synonym">Dolichos pruriens</name>
    <dbReference type="NCBI Taxonomy" id="157652"/>
    <lineage>
        <taxon>Eukaryota</taxon>
        <taxon>Viridiplantae</taxon>
        <taxon>Streptophyta</taxon>
        <taxon>Embryophyta</taxon>
        <taxon>Tracheophyta</taxon>
        <taxon>Spermatophyta</taxon>
        <taxon>Magnoliopsida</taxon>
        <taxon>eudicotyledons</taxon>
        <taxon>Gunneridae</taxon>
        <taxon>Pentapetalae</taxon>
        <taxon>rosids</taxon>
        <taxon>fabids</taxon>
        <taxon>Fabales</taxon>
        <taxon>Fabaceae</taxon>
        <taxon>Papilionoideae</taxon>
        <taxon>50 kb inversion clade</taxon>
        <taxon>NPAAA clade</taxon>
        <taxon>indigoferoid/millettioid clade</taxon>
        <taxon>Phaseoleae</taxon>
        <taxon>Mucuna</taxon>
    </lineage>
</organism>
<evidence type="ECO:0000313" key="3">
    <source>
        <dbReference type="Proteomes" id="UP000257109"/>
    </source>
</evidence>
<feature type="region of interest" description="Disordered" evidence="1">
    <location>
        <begin position="31"/>
        <end position="58"/>
    </location>
</feature>
<feature type="non-terminal residue" evidence="2">
    <location>
        <position position="1"/>
    </location>
</feature>
<dbReference type="Proteomes" id="UP000257109">
    <property type="component" value="Unassembled WGS sequence"/>
</dbReference>
<sequence>MSSCTVSFTYIRNWIPCKKNFPKHVVSNERKKEGEPMEETTRGFKLEKGGRRTYGGNHQGTRRMILRNMTIQYIARFFYRNVTPFNVTPSYHELRLPLLKKELEYTKDLLKGHEEEQMKYGYSIMSNC</sequence>
<evidence type="ECO:0000313" key="2">
    <source>
        <dbReference type="EMBL" id="RDX99255.1"/>
    </source>
</evidence>
<keyword evidence="3" id="KW-1185">Reference proteome</keyword>